<evidence type="ECO:0000256" key="1">
    <source>
        <dbReference type="ARBA" id="ARBA00010088"/>
    </source>
</evidence>
<dbReference type="Proteomes" id="UP000503540">
    <property type="component" value="Chromosome"/>
</dbReference>
<gene>
    <name evidence="5" type="ORF">F5544_19335</name>
</gene>
<evidence type="ECO:0000256" key="3">
    <source>
        <dbReference type="ARBA" id="ARBA00022801"/>
    </source>
</evidence>
<accession>A0A6G9YEM5</accession>
<dbReference type="GO" id="GO:0016787">
    <property type="term" value="F:hydrolase activity"/>
    <property type="evidence" value="ECO:0007669"/>
    <property type="project" value="UniProtKB-KW"/>
</dbReference>
<evidence type="ECO:0000313" key="6">
    <source>
        <dbReference type="Proteomes" id="UP000503540"/>
    </source>
</evidence>
<organism evidence="5 6">
    <name type="scientific">Nocardia arthritidis</name>
    <dbReference type="NCBI Taxonomy" id="228602"/>
    <lineage>
        <taxon>Bacteria</taxon>
        <taxon>Bacillati</taxon>
        <taxon>Actinomycetota</taxon>
        <taxon>Actinomycetes</taxon>
        <taxon>Mycobacteriales</taxon>
        <taxon>Nocardiaceae</taxon>
        <taxon>Nocardia</taxon>
    </lineage>
</organism>
<keyword evidence="2" id="KW-0732">Signal</keyword>
<dbReference type="PANTHER" id="PTHR43248">
    <property type="entry name" value="2-SUCCINYL-6-HYDROXY-2,4-CYCLOHEXADIENE-1-CARBOXYLATE SYNTHASE"/>
    <property type="match status" value="1"/>
</dbReference>
<dbReference type="InterPro" id="IPR013595">
    <property type="entry name" value="Pept_S33_TAP-like_C"/>
</dbReference>
<name>A0A6G9YEM5_9NOCA</name>
<dbReference type="AlphaFoldDB" id="A0A6G9YEM5"/>
<dbReference type="EMBL" id="CP046172">
    <property type="protein sequence ID" value="QIS11735.1"/>
    <property type="molecule type" value="Genomic_DNA"/>
</dbReference>
<proteinExistence type="inferred from homology"/>
<feature type="domain" description="Peptidase S33 tripeptidyl aminopeptidase-like C-terminal" evidence="4">
    <location>
        <begin position="409"/>
        <end position="506"/>
    </location>
</feature>
<dbReference type="PANTHER" id="PTHR43248:SF29">
    <property type="entry name" value="TRIPEPTIDYL AMINOPEPTIDASE"/>
    <property type="match status" value="1"/>
</dbReference>
<protein>
    <submittedName>
        <fullName evidence="5">Alpha/beta fold hydrolase</fullName>
    </submittedName>
</protein>
<dbReference type="Pfam" id="PF08386">
    <property type="entry name" value="Abhydrolase_4"/>
    <property type="match status" value="1"/>
</dbReference>
<comment type="similarity">
    <text evidence="1">Belongs to the peptidase S33 family.</text>
</comment>
<dbReference type="InterPro" id="IPR029058">
    <property type="entry name" value="AB_hydrolase_fold"/>
</dbReference>
<sequence length="509" mass="54191">MYAKLFRHQPATGAANRNIMAAACAATIVAGSLVGVGVARADAVGLDRFYRQQVDWRACGDEQLDAAGARCADITVPLNYAEPQGRTITVAISRVAATDPGRRHGVLLSNPGGPGVAGLTFTVQAARSLGSGVRERFDLVGMDPRGVGRSTPLHCGWPIASQLRSGGSDLIAYGKNVGTEAELAGRCLMTHGAEIPYITTRNTARDMDVIRGVLGEQRVSYLGGSYGTYLGAVFTQMFPERVDRIVLDSVVDPARYPLGMLQDAGPANEAAFDLWAAWVAARDGEYHMGTTGSAVRAAVTELLRQAARAPIRIGDFAVDEYLLPSLLMDGIVDDQGYPELAQGVRQLADAATGMPVRPNPDLETSLRSGLRAEPMEYSAQSMVFCGDVAAPRNPLWYWRNIEDSRATQPIFGSFVNNISPCAFWLPPVEEPTAVNNSVPALILQATGDPRTVYQGGVALHRALTASRMVTLRDVVTHGVFLKSVCAARIATGYLGDGALPAEDITCEAG</sequence>
<reference evidence="5 6" key="1">
    <citation type="journal article" date="2019" name="ACS Chem. Biol.">
        <title>Identification and Mobilization of a Cryptic Antibiotic Biosynthesis Gene Locus from a Human-Pathogenic Nocardia Isolate.</title>
        <authorList>
            <person name="Herisse M."/>
            <person name="Ishida K."/>
            <person name="Porter J.L."/>
            <person name="Howden B."/>
            <person name="Hertweck C."/>
            <person name="Stinear T.P."/>
            <person name="Pidot S.J."/>
        </authorList>
    </citation>
    <scope>NUCLEOTIDE SEQUENCE [LARGE SCALE GENOMIC DNA]</scope>
    <source>
        <strain evidence="5 6">AUSMDU00012717</strain>
    </source>
</reference>
<evidence type="ECO:0000313" key="5">
    <source>
        <dbReference type="EMBL" id="QIS11735.1"/>
    </source>
</evidence>
<keyword evidence="6" id="KW-1185">Reference proteome</keyword>
<dbReference type="KEGG" id="nah:F5544_19335"/>
<dbReference type="Gene3D" id="3.40.50.1820">
    <property type="entry name" value="alpha/beta hydrolase"/>
    <property type="match status" value="1"/>
</dbReference>
<dbReference type="SUPFAM" id="SSF53474">
    <property type="entry name" value="alpha/beta-Hydrolases"/>
    <property type="match status" value="1"/>
</dbReference>
<dbReference type="InterPro" id="IPR051601">
    <property type="entry name" value="Serine_prot/Carboxylest_S33"/>
</dbReference>
<keyword evidence="3 5" id="KW-0378">Hydrolase</keyword>
<evidence type="ECO:0000259" key="4">
    <source>
        <dbReference type="Pfam" id="PF08386"/>
    </source>
</evidence>
<evidence type="ECO:0000256" key="2">
    <source>
        <dbReference type="ARBA" id="ARBA00022729"/>
    </source>
</evidence>